<accession>A0A927ARJ7</accession>
<protein>
    <submittedName>
        <fullName evidence="1">Uncharacterized protein</fullName>
    </submittedName>
</protein>
<comment type="caution">
    <text evidence="1">The sequence shown here is derived from an EMBL/GenBank/DDBJ whole genome shotgun (WGS) entry which is preliminary data.</text>
</comment>
<evidence type="ECO:0000313" key="1">
    <source>
        <dbReference type="EMBL" id="MBD2702356.1"/>
    </source>
</evidence>
<dbReference type="Proteomes" id="UP000598820">
    <property type="component" value="Unassembled WGS sequence"/>
</dbReference>
<organism evidence="1 2">
    <name type="scientific">Spirosoma profusum</name>
    <dbReference type="NCBI Taxonomy" id="2771354"/>
    <lineage>
        <taxon>Bacteria</taxon>
        <taxon>Pseudomonadati</taxon>
        <taxon>Bacteroidota</taxon>
        <taxon>Cytophagia</taxon>
        <taxon>Cytophagales</taxon>
        <taxon>Cytophagaceae</taxon>
        <taxon>Spirosoma</taxon>
    </lineage>
</organism>
<dbReference type="RefSeq" id="WP_190888206.1">
    <property type="nucleotide sequence ID" value="NZ_JACWZY010000014.1"/>
</dbReference>
<dbReference type="EMBL" id="JACWZY010000014">
    <property type="protein sequence ID" value="MBD2702356.1"/>
    <property type="molecule type" value="Genomic_DNA"/>
</dbReference>
<evidence type="ECO:0000313" key="2">
    <source>
        <dbReference type="Proteomes" id="UP000598820"/>
    </source>
</evidence>
<proteinExistence type="predicted"/>
<gene>
    <name evidence="1" type="ORF">IC229_17030</name>
</gene>
<dbReference type="InterPro" id="IPR002213">
    <property type="entry name" value="UDP_glucos_trans"/>
</dbReference>
<dbReference type="Gene3D" id="3.40.50.2000">
    <property type="entry name" value="Glycogen Phosphorylase B"/>
    <property type="match status" value="1"/>
</dbReference>
<keyword evidence="2" id="KW-1185">Reference proteome</keyword>
<dbReference type="GO" id="GO:0008194">
    <property type="term" value="F:UDP-glycosyltransferase activity"/>
    <property type="evidence" value="ECO:0007669"/>
    <property type="project" value="InterPro"/>
</dbReference>
<dbReference type="AlphaFoldDB" id="A0A927ARJ7"/>
<name>A0A927ARJ7_9BACT</name>
<dbReference type="SUPFAM" id="SSF53756">
    <property type="entry name" value="UDP-Glycosyltransferase/glycogen phosphorylase"/>
    <property type="match status" value="1"/>
</dbReference>
<sequence length="86" mass="9327">MRISIYVTNGGFGGVLLALKHGLPMVVAGLHEGKNEIASRIGYFNFGINLNTETPKVEATSKAVETVANSIMYKVNVRRLADEFAD</sequence>
<reference evidence="1" key="1">
    <citation type="submission" date="2020-09" db="EMBL/GenBank/DDBJ databases">
        <authorList>
            <person name="Kim M.K."/>
        </authorList>
    </citation>
    <scope>NUCLEOTIDE SEQUENCE</scope>
    <source>
        <strain evidence="1">BT702</strain>
    </source>
</reference>
<dbReference type="Pfam" id="PF00201">
    <property type="entry name" value="UDPGT"/>
    <property type="match status" value="1"/>
</dbReference>